<dbReference type="Gene3D" id="3.30.530.20">
    <property type="match status" value="1"/>
</dbReference>
<dbReference type="InterPro" id="IPR019587">
    <property type="entry name" value="Polyketide_cyclase/dehydratase"/>
</dbReference>
<gene>
    <name evidence="2" type="ORF">Q9291_10305</name>
</gene>
<keyword evidence="1" id="KW-0732">Signal</keyword>
<protein>
    <submittedName>
        <fullName evidence="2">SRPBCC family protein</fullName>
    </submittedName>
</protein>
<dbReference type="InterPro" id="IPR023393">
    <property type="entry name" value="START-like_dom_sf"/>
</dbReference>
<keyword evidence="3" id="KW-1185">Reference proteome</keyword>
<organism evidence="2 3">
    <name type="scientific">Methylophilus aquaticus</name>
    <dbReference type="NCBI Taxonomy" id="1971610"/>
    <lineage>
        <taxon>Bacteria</taxon>
        <taxon>Pseudomonadati</taxon>
        <taxon>Pseudomonadota</taxon>
        <taxon>Betaproteobacteria</taxon>
        <taxon>Nitrosomonadales</taxon>
        <taxon>Methylophilaceae</taxon>
        <taxon>Methylophilus</taxon>
    </lineage>
</organism>
<reference evidence="3" key="1">
    <citation type="journal article" date="2019" name="Int. J. Syst. Evol. Microbiol.">
        <title>The Global Catalogue of Microorganisms (GCM) 10K type strain sequencing project: providing services to taxonomists for standard genome sequencing and annotation.</title>
        <authorList>
            <consortium name="The Broad Institute Genomics Platform"/>
            <consortium name="The Broad Institute Genome Sequencing Center for Infectious Disease"/>
            <person name="Wu L."/>
            <person name="Ma J."/>
        </authorList>
    </citation>
    <scope>NUCLEOTIDE SEQUENCE [LARGE SCALE GENOMIC DNA]</scope>
    <source>
        <strain evidence="3">VKM B-3159</strain>
    </source>
</reference>
<dbReference type="EMBL" id="JAVCAP010000021">
    <property type="protein sequence ID" value="MDP8568239.1"/>
    <property type="molecule type" value="Genomic_DNA"/>
</dbReference>
<dbReference type="Pfam" id="PF10604">
    <property type="entry name" value="Polyketide_cyc2"/>
    <property type="match status" value="1"/>
</dbReference>
<dbReference type="CDD" id="cd07821">
    <property type="entry name" value="PYR_PYL_RCAR_like"/>
    <property type="match status" value="1"/>
</dbReference>
<evidence type="ECO:0000313" key="3">
    <source>
        <dbReference type="Proteomes" id="UP001225906"/>
    </source>
</evidence>
<evidence type="ECO:0000256" key="1">
    <source>
        <dbReference type="SAM" id="SignalP"/>
    </source>
</evidence>
<dbReference type="PANTHER" id="PTHR39332">
    <property type="entry name" value="BLL4707 PROTEIN"/>
    <property type="match status" value="1"/>
</dbReference>
<sequence length="179" mass="19618">MKRWLITLLACMALTAQAHGPSGQKVVKEVTIKAPPEKVWQAIKQFDAIQQWHPDIARLVLDQRVDKETGNTLPHRAITLNSGLTLLEKLREANDEEMKLDYKLVDGAESTIAVSNYRSVMQVKAGPGAGESTVVWTARFYNKANTMEAPAGQDNPAANAAINAFYNAGAAGLKQFLEK</sequence>
<name>A0ABT9JUV6_9PROT</name>
<accession>A0ABT9JUV6</accession>
<dbReference type="PANTHER" id="PTHR39332:SF7">
    <property type="entry name" value="SRPBCC FAMILY PROTEIN"/>
    <property type="match status" value="1"/>
</dbReference>
<dbReference type="RefSeq" id="WP_306389962.1">
    <property type="nucleotide sequence ID" value="NZ_JAVCAP010000021.1"/>
</dbReference>
<proteinExistence type="predicted"/>
<dbReference type="Proteomes" id="UP001225906">
    <property type="component" value="Unassembled WGS sequence"/>
</dbReference>
<feature type="signal peptide" evidence="1">
    <location>
        <begin position="1"/>
        <end position="18"/>
    </location>
</feature>
<feature type="chain" id="PRO_5046627861" evidence="1">
    <location>
        <begin position="19"/>
        <end position="179"/>
    </location>
</feature>
<comment type="caution">
    <text evidence="2">The sequence shown here is derived from an EMBL/GenBank/DDBJ whole genome shotgun (WGS) entry which is preliminary data.</text>
</comment>
<dbReference type="SUPFAM" id="SSF55961">
    <property type="entry name" value="Bet v1-like"/>
    <property type="match status" value="1"/>
</dbReference>
<evidence type="ECO:0000313" key="2">
    <source>
        <dbReference type="EMBL" id="MDP8568239.1"/>
    </source>
</evidence>